<dbReference type="GO" id="GO:0020037">
    <property type="term" value="F:heme binding"/>
    <property type="evidence" value="ECO:0007669"/>
    <property type="project" value="InterPro"/>
</dbReference>
<evidence type="ECO:0000256" key="14">
    <source>
        <dbReference type="RuleBase" id="RU000461"/>
    </source>
</evidence>
<dbReference type="InterPro" id="IPR017972">
    <property type="entry name" value="Cyt_P450_CS"/>
</dbReference>
<keyword evidence="5 13" id="KW-0349">Heme</keyword>
<evidence type="ECO:0000256" key="8">
    <source>
        <dbReference type="ARBA" id="ARBA00022848"/>
    </source>
</evidence>
<comment type="subcellular location">
    <subcellularLocation>
        <location evidence="3">Endoplasmic reticulum membrane</location>
        <topology evidence="3">Peripheral membrane protein</topology>
    </subcellularLocation>
    <subcellularLocation>
        <location evidence="2">Microsome membrane</location>
        <topology evidence="2">Peripheral membrane protein</topology>
    </subcellularLocation>
</comment>
<evidence type="ECO:0000256" key="11">
    <source>
        <dbReference type="ARBA" id="ARBA00023033"/>
    </source>
</evidence>
<dbReference type="GeneID" id="103516895"/>
<dbReference type="Gene3D" id="1.10.630.10">
    <property type="entry name" value="Cytochrome P450"/>
    <property type="match status" value="1"/>
</dbReference>
<dbReference type="GO" id="GO:0004497">
    <property type="term" value="F:monooxygenase activity"/>
    <property type="evidence" value="ECO:0007669"/>
    <property type="project" value="UniProtKB-KW"/>
</dbReference>
<dbReference type="RefSeq" id="XP_008480105.2">
    <property type="nucleotide sequence ID" value="XM_008481883.3"/>
</dbReference>
<evidence type="ECO:0000256" key="12">
    <source>
        <dbReference type="ARBA" id="ARBA00023136"/>
    </source>
</evidence>
<evidence type="ECO:0000313" key="16">
    <source>
        <dbReference type="Proteomes" id="UP000079169"/>
    </source>
</evidence>
<evidence type="ECO:0000256" key="5">
    <source>
        <dbReference type="ARBA" id="ARBA00022617"/>
    </source>
</evidence>
<dbReference type="InterPro" id="IPR001128">
    <property type="entry name" value="Cyt_P450"/>
</dbReference>
<comment type="similarity">
    <text evidence="4 14">Belongs to the cytochrome P450 family.</text>
</comment>
<dbReference type="GO" id="GO:0016705">
    <property type="term" value="F:oxidoreductase activity, acting on paired donors, with incorporation or reduction of molecular oxygen"/>
    <property type="evidence" value="ECO:0007669"/>
    <property type="project" value="InterPro"/>
</dbReference>
<dbReference type="GO" id="GO:0005789">
    <property type="term" value="C:endoplasmic reticulum membrane"/>
    <property type="evidence" value="ECO:0007669"/>
    <property type="project" value="UniProtKB-SubCell"/>
</dbReference>
<evidence type="ECO:0000256" key="2">
    <source>
        <dbReference type="ARBA" id="ARBA00004174"/>
    </source>
</evidence>
<name>A0A1S3DE25_DIACI</name>
<accession>A0A1S3DE25</accession>
<organism evidence="16 17">
    <name type="scientific">Diaphorina citri</name>
    <name type="common">Asian citrus psyllid</name>
    <dbReference type="NCBI Taxonomy" id="121845"/>
    <lineage>
        <taxon>Eukaryota</taxon>
        <taxon>Metazoa</taxon>
        <taxon>Ecdysozoa</taxon>
        <taxon>Arthropoda</taxon>
        <taxon>Hexapoda</taxon>
        <taxon>Insecta</taxon>
        <taxon>Pterygota</taxon>
        <taxon>Neoptera</taxon>
        <taxon>Paraneoptera</taxon>
        <taxon>Hemiptera</taxon>
        <taxon>Sternorrhyncha</taxon>
        <taxon>Psylloidea</taxon>
        <taxon>Psyllidae</taxon>
        <taxon>Diaphorininae</taxon>
        <taxon>Diaphorina</taxon>
    </lineage>
</organism>
<dbReference type="PANTHER" id="PTHR24291">
    <property type="entry name" value="CYTOCHROME P450 FAMILY 4"/>
    <property type="match status" value="1"/>
</dbReference>
<dbReference type="PANTHER" id="PTHR24291:SF189">
    <property type="entry name" value="CYTOCHROME P450 4C3-RELATED"/>
    <property type="match status" value="1"/>
</dbReference>
<dbReference type="KEGG" id="dci:103516895"/>
<evidence type="ECO:0000256" key="9">
    <source>
        <dbReference type="ARBA" id="ARBA00023002"/>
    </source>
</evidence>
<dbReference type="GO" id="GO:0005506">
    <property type="term" value="F:iron ion binding"/>
    <property type="evidence" value="ECO:0007669"/>
    <property type="project" value="InterPro"/>
</dbReference>
<evidence type="ECO:0000256" key="7">
    <source>
        <dbReference type="ARBA" id="ARBA00022824"/>
    </source>
</evidence>
<dbReference type="SUPFAM" id="SSF48264">
    <property type="entry name" value="Cytochrome P450"/>
    <property type="match status" value="1"/>
</dbReference>
<evidence type="ECO:0000256" key="1">
    <source>
        <dbReference type="ARBA" id="ARBA00001971"/>
    </source>
</evidence>
<sequence>MGLNKQVFLALGINLIRRNQLQLTQLRIIQPWLLNKTLFQLLGYHRRQMKAKQELYSFIQNVVAIKRQDHEEKELQKAKGMDENNNKIDTKDDKNKDLKINSENGNEEEFLDIEYKNTKTKSFLELLLEIDHAADDKLTDAEILPELTTLFFAALDTTATANSTILLLLAMYPEVLQKVTDEIDSVFGGPDEDDGRPPTPADLHSMNYLECVIKETARLYPPAPIVFRQVDEEVPLGRHVLPAGASIMLTIAGIHRNKNYWVNPIQFIPERFHPDESVSSSHIRQRHPYAFIPFSAGPRNCIGQKYAMLQMKTVISTILRQYHLSPSPRFQTIADIDKRIRMDITLRMEDGAVIFQSRKQ</sequence>
<dbReference type="PROSITE" id="PS00086">
    <property type="entry name" value="CYTOCHROME_P450"/>
    <property type="match status" value="1"/>
</dbReference>
<comment type="cofactor">
    <cofactor evidence="1 13">
        <name>heme</name>
        <dbReference type="ChEBI" id="CHEBI:30413"/>
    </cofactor>
</comment>
<proteinExistence type="inferred from homology"/>
<evidence type="ECO:0000313" key="17">
    <source>
        <dbReference type="RefSeq" id="XP_008480105.2"/>
    </source>
</evidence>
<feature type="binding site" description="axial binding residue" evidence="13">
    <location>
        <position position="301"/>
    </location>
    <ligand>
        <name>heme</name>
        <dbReference type="ChEBI" id="CHEBI:30413"/>
    </ligand>
    <ligandPart>
        <name>Fe</name>
        <dbReference type="ChEBI" id="CHEBI:18248"/>
    </ligandPart>
</feature>
<dbReference type="InterPro" id="IPR036396">
    <property type="entry name" value="Cyt_P450_sf"/>
</dbReference>
<dbReference type="AlphaFoldDB" id="A0A1S3DE25"/>
<reference evidence="17" key="1">
    <citation type="submission" date="2025-08" db="UniProtKB">
        <authorList>
            <consortium name="RefSeq"/>
        </authorList>
    </citation>
    <scope>IDENTIFICATION</scope>
</reference>
<keyword evidence="16" id="KW-1185">Reference proteome</keyword>
<dbReference type="Pfam" id="PF00067">
    <property type="entry name" value="p450"/>
    <property type="match status" value="1"/>
</dbReference>
<gene>
    <name evidence="17" type="primary">LOC103516895</name>
</gene>
<dbReference type="PaxDb" id="121845-A0A1S3DE25"/>
<keyword evidence="10 13" id="KW-0408">Iron</keyword>
<feature type="region of interest" description="Disordered" evidence="15">
    <location>
        <begin position="75"/>
        <end position="100"/>
    </location>
</feature>
<keyword evidence="12" id="KW-0472">Membrane</keyword>
<evidence type="ECO:0000256" key="15">
    <source>
        <dbReference type="SAM" id="MobiDB-lite"/>
    </source>
</evidence>
<keyword evidence="7" id="KW-0256">Endoplasmic reticulum</keyword>
<evidence type="ECO:0000256" key="13">
    <source>
        <dbReference type="PIRSR" id="PIRSR602401-1"/>
    </source>
</evidence>
<evidence type="ECO:0000256" key="3">
    <source>
        <dbReference type="ARBA" id="ARBA00004406"/>
    </source>
</evidence>
<keyword evidence="6 13" id="KW-0479">Metal-binding</keyword>
<dbReference type="InterPro" id="IPR002401">
    <property type="entry name" value="Cyt_P450_E_grp-I"/>
</dbReference>
<evidence type="ECO:0000256" key="4">
    <source>
        <dbReference type="ARBA" id="ARBA00010617"/>
    </source>
</evidence>
<protein>
    <submittedName>
        <fullName evidence="17">Cytochrome P450 4C1-like</fullName>
    </submittedName>
</protein>
<evidence type="ECO:0000256" key="10">
    <source>
        <dbReference type="ARBA" id="ARBA00023004"/>
    </source>
</evidence>
<evidence type="ECO:0000256" key="6">
    <source>
        <dbReference type="ARBA" id="ARBA00022723"/>
    </source>
</evidence>
<keyword evidence="9 14" id="KW-0560">Oxidoreductase</keyword>
<dbReference type="STRING" id="121845.A0A1S3DE25"/>
<dbReference type="InterPro" id="IPR050196">
    <property type="entry name" value="Cytochrome_P450_Monoox"/>
</dbReference>
<dbReference type="Proteomes" id="UP000079169">
    <property type="component" value="Unplaced"/>
</dbReference>
<dbReference type="PRINTS" id="PR00385">
    <property type="entry name" value="P450"/>
</dbReference>
<dbReference type="PRINTS" id="PR00463">
    <property type="entry name" value="EP450I"/>
</dbReference>
<keyword evidence="11 14" id="KW-0503">Monooxygenase</keyword>
<keyword evidence="8" id="KW-0492">Microsome</keyword>